<comment type="caution">
    <text evidence="2">The sequence shown here is derived from an EMBL/GenBank/DDBJ whole genome shotgun (WGS) entry which is preliminary data.</text>
</comment>
<feature type="compositionally biased region" description="Polar residues" evidence="1">
    <location>
        <begin position="1"/>
        <end position="33"/>
    </location>
</feature>
<organism evidence="2 3">
    <name type="scientific">Arachis hypogaea</name>
    <name type="common">Peanut</name>
    <dbReference type="NCBI Taxonomy" id="3818"/>
    <lineage>
        <taxon>Eukaryota</taxon>
        <taxon>Viridiplantae</taxon>
        <taxon>Streptophyta</taxon>
        <taxon>Embryophyta</taxon>
        <taxon>Tracheophyta</taxon>
        <taxon>Spermatophyta</taxon>
        <taxon>Magnoliopsida</taxon>
        <taxon>eudicotyledons</taxon>
        <taxon>Gunneridae</taxon>
        <taxon>Pentapetalae</taxon>
        <taxon>rosids</taxon>
        <taxon>fabids</taxon>
        <taxon>Fabales</taxon>
        <taxon>Fabaceae</taxon>
        <taxon>Papilionoideae</taxon>
        <taxon>50 kb inversion clade</taxon>
        <taxon>dalbergioids sensu lato</taxon>
        <taxon>Dalbergieae</taxon>
        <taxon>Pterocarpus clade</taxon>
        <taxon>Arachis</taxon>
    </lineage>
</organism>
<dbReference type="InterPro" id="IPR004252">
    <property type="entry name" value="Probable_transposase_24"/>
</dbReference>
<reference evidence="2 3" key="1">
    <citation type="submission" date="2019-01" db="EMBL/GenBank/DDBJ databases">
        <title>Sequencing of cultivated peanut Arachis hypogaea provides insights into genome evolution and oil improvement.</title>
        <authorList>
            <person name="Chen X."/>
        </authorList>
    </citation>
    <scope>NUCLEOTIDE SEQUENCE [LARGE SCALE GENOMIC DNA]</scope>
    <source>
        <strain evidence="3">cv. Fuhuasheng</strain>
        <tissue evidence="2">Leaves</tissue>
    </source>
</reference>
<accession>A0A444Z3A9</accession>
<proteinExistence type="predicted"/>
<evidence type="ECO:0000313" key="2">
    <source>
        <dbReference type="EMBL" id="RYR08689.1"/>
    </source>
</evidence>
<dbReference type="Proteomes" id="UP000289738">
    <property type="component" value="Chromosome B05"/>
</dbReference>
<dbReference type="EMBL" id="SDMP01000015">
    <property type="protein sequence ID" value="RYR08689.1"/>
    <property type="molecule type" value="Genomic_DNA"/>
</dbReference>
<dbReference type="AlphaFoldDB" id="A0A444Z3A9"/>
<name>A0A444Z3A9_ARAHY</name>
<gene>
    <name evidence="2" type="ORF">Ahy_B05g076501</name>
</gene>
<keyword evidence="3" id="KW-1185">Reference proteome</keyword>
<protein>
    <submittedName>
        <fullName evidence="2">Uncharacterized protein</fullName>
    </submittedName>
</protein>
<evidence type="ECO:0000313" key="3">
    <source>
        <dbReference type="Proteomes" id="UP000289738"/>
    </source>
</evidence>
<sequence length="203" mass="23094">MTSNFTSTPSATANTLPSLTPNLSTSENAQPVSDQREQSKYQFVPPDLHWAQKNFEKRDAALLKNLLRKARASNVKPRWIGEVMSDDLCAYRNTDAGFLQKSAQEKKSLKRSPTQLELFVKTHKHKDKIWVDKKSKHIENEFKNAIEQATQKTSEEGSNAPNEMDLWCEIARVKKKRIYGLGIESTIIHKRPSYRGSSSQSSD</sequence>
<dbReference type="Pfam" id="PF03004">
    <property type="entry name" value="Transposase_24"/>
    <property type="match status" value="1"/>
</dbReference>
<evidence type="ECO:0000256" key="1">
    <source>
        <dbReference type="SAM" id="MobiDB-lite"/>
    </source>
</evidence>
<feature type="region of interest" description="Disordered" evidence="1">
    <location>
        <begin position="1"/>
        <end position="39"/>
    </location>
</feature>